<dbReference type="Gene3D" id="3.30.1330.30">
    <property type="match status" value="1"/>
</dbReference>
<evidence type="ECO:0000313" key="2">
    <source>
        <dbReference type="Proteomes" id="UP000461595"/>
    </source>
</evidence>
<dbReference type="PIRSF" id="PIRSF034303">
    <property type="entry name" value="DUF1694"/>
    <property type="match status" value="1"/>
</dbReference>
<accession>A0A7X3G8W9</accession>
<gene>
    <name evidence="1" type="ORF">E5983_06470</name>
</gene>
<dbReference type="Pfam" id="PF07997">
    <property type="entry name" value="DUF1694"/>
    <property type="match status" value="1"/>
</dbReference>
<organism evidence="1 2">
    <name type="scientific">Streptococcus danieliae</name>
    <dbReference type="NCBI Taxonomy" id="747656"/>
    <lineage>
        <taxon>Bacteria</taxon>
        <taxon>Bacillati</taxon>
        <taxon>Bacillota</taxon>
        <taxon>Bacilli</taxon>
        <taxon>Lactobacillales</taxon>
        <taxon>Streptococcaceae</taxon>
        <taxon>Streptococcus</taxon>
    </lineage>
</organism>
<evidence type="ECO:0000313" key="1">
    <source>
        <dbReference type="EMBL" id="MVX59280.1"/>
    </source>
</evidence>
<proteinExistence type="predicted"/>
<protein>
    <submittedName>
        <fullName evidence="1">DUF1694 domain-containing protein</fullName>
    </submittedName>
</protein>
<sequence>MENLEKTLMQKATGCQRLDPDQQRKYLETFQERVACQVSIAEAKEATVKDNLPRIITSLQNSYSPLYLKISPSLPNDLQLAYLKIGKEQEIATTIVSDECQHSPFGLILHSDHALNLEDPSIQTYLPQKPSKAESKAKKSFFQKFFGG</sequence>
<dbReference type="RefSeq" id="WP_160333061.1">
    <property type="nucleotide sequence ID" value="NZ_WSRS01000055.1"/>
</dbReference>
<dbReference type="EMBL" id="WSRS01000055">
    <property type="protein sequence ID" value="MVX59280.1"/>
    <property type="molecule type" value="Genomic_DNA"/>
</dbReference>
<name>A0A7X3G8W9_9STRE</name>
<dbReference type="Proteomes" id="UP000461595">
    <property type="component" value="Unassembled WGS sequence"/>
</dbReference>
<dbReference type="SUPFAM" id="SSF160515">
    <property type="entry name" value="YueI-like"/>
    <property type="match status" value="1"/>
</dbReference>
<dbReference type="OrthoDB" id="95278at2"/>
<dbReference type="InterPro" id="IPR012543">
    <property type="entry name" value="DUF1694"/>
</dbReference>
<comment type="caution">
    <text evidence="1">The sequence shown here is derived from an EMBL/GenBank/DDBJ whole genome shotgun (WGS) entry which is preliminary data.</text>
</comment>
<reference evidence="1 2" key="1">
    <citation type="submission" date="2019-12" db="EMBL/GenBank/DDBJ databases">
        <title>Microbes associate with the intestines of laboratory mice.</title>
        <authorList>
            <person name="Navarre W."/>
            <person name="Wong E."/>
        </authorList>
    </citation>
    <scope>NUCLEOTIDE SEQUENCE [LARGE SCALE GENOMIC DNA]</scope>
    <source>
        <strain evidence="1 2">NM51_B2-22</strain>
    </source>
</reference>
<dbReference type="InterPro" id="IPR029064">
    <property type="entry name" value="Ribosomal_eL30-like_sf"/>
</dbReference>
<dbReference type="AlphaFoldDB" id="A0A7X3G8W9"/>